<organism evidence="1 2">
    <name type="scientific">Saccharomycopsis crataegensis</name>
    <dbReference type="NCBI Taxonomy" id="43959"/>
    <lineage>
        <taxon>Eukaryota</taxon>
        <taxon>Fungi</taxon>
        <taxon>Dikarya</taxon>
        <taxon>Ascomycota</taxon>
        <taxon>Saccharomycotina</taxon>
        <taxon>Saccharomycetes</taxon>
        <taxon>Saccharomycopsidaceae</taxon>
        <taxon>Saccharomycopsis</taxon>
    </lineage>
</organism>
<dbReference type="Proteomes" id="UP001360560">
    <property type="component" value="Unassembled WGS sequence"/>
</dbReference>
<protein>
    <recommendedName>
        <fullName evidence="3">Mitochondrial zinc maintenance protein 1, mitochondrial</fullName>
    </recommendedName>
</protein>
<comment type="caution">
    <text evidence="1">The sequence shown here is derived from an EMBL/GenBank/DDBJ whole genome shotgun (WGS) entry which is preliminary data.</text>
</comment>
<dbReference type="GeneID" id="90076402"/>
<gene>
    <name evidence="1" type="ORF">DASC09_057530</name>
</gene>
<sequence>MVSSKIAAILASTPSPTTSQIIHLYRALFRRLYYSPIDSQCYEILLTLQRQKFAKKTTNVAYHYAVGQKYLNLAYRAFVNAQQDSLQELLALAYKSADYRASSSPPWLRFFTATQNYNLQDFWPVKKVELLNPKALKDENSTQTQEVERQIRLAPSVFGNIRQEIDQGLIKIKNPHKKQPEIPDKVLSQAKESVEKVETLYKFLEKNSGKIHDKSLPKFSPLIPLHRTGLPLVYERQRNIVLTRINAIKKLMLQIPPVANLQLQENDQNLKERKQRIKHRSWLLSAHPERFSDITMSSASYKIHYKYYSEDFFSSQFKEFSGHQYYFDENDTPIYYSDQSVPIVKETLFNDMKS</sequence>
<dbReference type="EMBL" id="BTFZ01000020">
    <property type="protein sequence ID" value="GMM38414.1"/>
    <property type="molecule type" value="Genomic_DNA"/>
</dbReference>
<keyword evidence="2" id="KW-1185">Reference proteome</keyword>
<evidence type="ECO:0008006" key="3">
    <source>
        <dbReference type="Google" id="ProtNLM"/>
    </source>
</evidence>
<name>A0AAV5QV77_9ASCO</name>
<reference evidence="1 2" key="1">
    <citation type="journal article" date="2023" name="Elife">
        <title>Identification of key yeast species and microbe-microbe interactions impacting larval growth of Drosophila in the wild.</title>
        <authorList>
            <person name="Mure A."/>
            <person name="Sugiura Y."/>
            <person name="Maeda R."/>
            <person name="Honda K."/>
            <person name="Sakurai N."/>
            <person name="Takahashi Y."/>
            <person name="Watada M."/>
            <person name="Katoh T."/>
            <person name="Gotoh A."/>
            <person name="Gotoh Y."/>
            <person name="Taniguchi I."/>
            <person name="Nakamura K."/>
            <person name="Hayashi T."/>
            <person name="Katayama T."/>
            <person name="Uemura T."/>
            <person name="Hattori Y."/>
        </authorList>
    </citation>
    <scope>NUCLEOTIDE SEQUENCE [LARGE SCALE GENOMIC DNA]</scope>
    <source>
        <strain evidence="1 2">SC-9</strain>
    </source>
</reference>
<evidence type="ECO:0000313" key="2">
    <source>
        <dbReference type="Proteomes" id="UP001360560"/>
    </source>
</evidence>
<dbReference type="RefSeq" id="XP_064855409.1">
    <property type="nucleotide sequence ID" value="XM_064999337.1"/>
</dbReference>
<evidence type="ECO:0000313" key="1">
    <source>
        <dbReference type="EMBL" id="GMM38414.1"/>
    </source>
</evidence>
<accession>A0AAV5QV77</accession>
<dbReference type="AlphaFoldDB" id="A0AAV5QV77"/>
<proteinExistence type="predicted"/>